<dbReference type="AlphaFoldDB" id="A0A146KG30"/>
<sequence>FAINLGKRCVPPQNLDQNTPNIVLCQIFEKMSQSQKKGIWVEVSKFVGDGRTDKWAAKHYANAFRRALFQEELQATQKEQIKDLCVRMFGLESGQIAHEARQLFRNTNIFPEAISSYVFQTLARIKKGALQVQPTIKDLFPTKTEVNQNQIFDLNIPEDNVVQIQTDVKEKEEEIDESDVLNQAFYQIENKKNTMNLKLVELSKKMQQAPDLQSAINLLQSLQLGSG</sequence>
<evidence type="ECO:0000313" key="1">
    <source>
        <dbReference type="EMBL" id="JAP94239.1"/>
    </source>
</evidence>
<proteinExistence type="predicted"/>
<dbReference type="EMBL" id="GDID01002367">
    <property type="protein sequence ID" value="JAP94239.1"/>
    <property type="molecule type" value="Transcribed_RNA"/>
</dbReference>
<organism evidence="1">
    <name type="scientific">Trepomonas sp. PC1</name>
    <dbReference type="NCBI Taxonomy" id="1076344"/>
    <lineage>
        <taxon>Eukaryota</taxon>
        <taxon>Metamonada</taxon>
        <taxon>Diplomonadida</taxon>
        <taxon>Hexamitidae</taxon>
        <taxon>Hexamitinae</taxon>
        <taxon>Trepomonas</taxon>
    </lineage>
</organism>
<name>A0A146KG30_9EUKA</name>
<accession>A0A146KG30</accession>
<feature type="non-terminal residue" evidence="1">
    <location>
        <position position="227"/>
    </location>
</feature>
<reference evidence="1" key="1">
    <citation type="submission" date="2015-07" db="EMBL/GenBank/DDBJ databases">
        <title>Adaptation to a free-living lifestyle via gene acquisitions in the diplomonad Trepomonas sp. PC1.</title>
        <authorList>
            <person name="Xu F."/>
            <person name="Jerlstrom-Hultqvist J."/>
            <person name="Kolisko M."/>
            <person name="Simpson A.G.B."/>
            <person name="Roger A.J."/>
            <person name="Svard S.G."/>
            <person name="Andersson J.O."/>
        </authorList>
    </citation>
    <scope>NUCLEOTIDE SEQUENCE</scope>
    <source>
        <strain evidence="1">PC1</strain>
    </source>
</reference>
<gene>
    <name evidence="1" type="ORF">TPC1_13189</name>
</gene>
<feature type="non-terminal residue" evidence="1">
    <location>
        <position position="1"/>
    </location>
</feature>
<protein>
    <submittedName>
        <fullName evidence="1">Uncharacterized protein</fullName>
    </submittedName>
</protein>